<sequence length="248" mass="27124">MEPSTQSAPLTSMIRAASTTARTQTEGNPMNVILFGATGMVGQSALRECLLDPDVKQVLTIGRSPTGQHHAKLRELVHKDLFDYSTIEADLTGYDACFFCLGVTSAGMSEAQYTHVTHDLALAAATTLAKLNPSMTFLYVSGSGTDGTERGRTMWARVKGKTENDILKLPFKAAYMFRIGFIQPLHGIVSKTKSYRIFYSVLTPILPLMRRAFPAQVGTTEQVGRAMLLVAKHGFPRPVLEPKDINTL</sequence>
<dbReference type="GO" id="GO:0016020">
    <property type="term" value="C:membrane"/>
    <property type="evidence" value="ECO:0007669"/>
    <property type="project" value="UniProtKB-SubCell"/>
</dbReference>
<reference evidence="3 4" key="1">
    <citation type="submission" date="2020-08" db="EMBL/GenBank/DDBJ databases">
        <title>Genomic Encyclopedia of Type Strains, Phase IV (KMG-V): Genome sequencing to study the core and pangenomes of soil and plant-associated prokaryotes.</title>
        <authorList>
            <person name="Whitman W."/>
        </authorList>
    </citation>
    <scope>NUCLEOTIDE SEQUENCE [LARGE SCALE GENOMIC DNA]</scope>
    <source>
        <strain evidence="3 4">M8US30</strain>
    </source>
</reference>
<accession>A0A7W8J3W1</accession>
<dbReference type="EMBL" id="JACHDZ010000001">
    <property type="protein sequence ID" value="MBB5342189.1"/>
    <property type="molecule type" value="Genomic_DNA"/>
</dbReference>
<evidence type="ECO:0000313" key="3">
    <source>
        <dbReference type="EMBL" id="MBB5342189.1"/>
    </source>
</evidence>
<comment type="caution">
    <text evidence="3">The sequence shown here is derived from an EMBL/GenBank/DDBJ whole genome shotgun (WGS) entry which is preliminary data.</text>
</comment>
<evidence type="ECO:0000313" key="4">
    <source>
        <dbReference type="Proteomes" id="UP000569092"/>
    </source>
</evidence>
<protein>
    <submittedName>
        <fullName evidence="3">Uncharacterized protein YbjT (DUF2867 family)</fullName>
    </submittedName>
</protein>
<feature type="domain" description="NAD-dependent epimerase/dehydratase" evidence="2">
    <location>
        <begin position="32"/>
        <end position="145"/>
    </location>
</feature>
<gene>
    <name evidence="3" type="ORF">HDF10_000139</name>
</gene>
<dbReference type="Proteomes" id="UP000569092">
    <property type="component" value="Unassembled WGS sequence"/>
</dbReference>
<dbReference type="Pfam" id="PF01370">
    <property type="entry name" value="Epimerase"/>
    <property type="match status" value="1"/>
</dbReference>
<dbReference type="PANTHER" id="PTHR14097:SF8">
    <property type="entry name" value="NAD(P)-BINDING DOMAIN-CONTAINING PROTEIN"/>
    <property type="match status" value="1"/>
</dbReference>
<dbReference type="SUPFAM" id="SSF51735">
    <property type="entry name" value="NAD(P)-binding Rossmann-fold domains"/>
    <property type="match status" value="1"/>
</dbReference>
<dbReference type="PANTHER" id="PTHR14097">
    <property type="entry name" value="OXIDOREDUCTASE HTATIP2"/>
    <property type="match status" value="1"/>
</dbReference>
<dbReference type="AlphaFoldDB" id="A0A7W8J3W1"/>
<comment type="subcellular location">
    <subcellularLocation>
        <location evidence="1">Membrane</location>
    </subcellularLocation>
</comment>
<proteinExistence type="predicted"/>
<dbReference type="InterPro" id="IPR036291">
    <property type="entry name" value="NAD(P)-bd_dom_sf"/>
</dbReference>
<dbReference type="InterPro" id="IPR001509">
    <property type="entry name" value="Epimerase_deHydtase"/>
</dbReference>
<evidence type="ECO:0000256" key="1">
    <source>
        <dbReference type="ARBA" id="ARBA00004370"/>
    </source>
</evidence>
<name>A0A7W8J3W1_9BACT</name>
<dbReference type="Gene3D" id="3.40.50.720">
    <property type="entry name" value="NAD(P)-binding Rossmann-like Domain"/>
    <property type="match status" value="1"/>
</dbReference>
<evidence type="ECO:0000259" key="2">
    <source>
        <dbReference type="Pfam" id="PF01370"/>
    </source>
</evidence>
<organism evidence="3 4">
    <name type="scientific">Tunturiibacter lichenicola</name>
    <dbReference type="NCBI Taxonomy" id="2051959"/>
    <lineage>
        <taxon>Bacteria</taxon>
        <taxon>Pseudomonadati</taxon>
        <taxon>Acidobacteriota</taxon>
        <taxon>Terriglobia</taxon>
        <taxon>Terriglobales</taxon>
        <taxon>Acidobacteriaceae</taxon>
        <taxon>Tunturiibacter</taxon>
    </lineage>
</organism>